<dbReference type="InterPro" id="IPR001680">
    <property type="entry name" value="WD40_rpt"/>
</dbReference>
<dbReference type="Proteomes" id="UP000006753">
    <property type="component" value="Unassembled WGS sequence"/>
</dbReference>
<dbReference type="InterPro" id="IPR051973">
    <property type="entry name" value="tRNA_Anticodon_Mtase-Reg"/>
</dbReference>
<keyword evidence="10" id="KW-1185">Reference proteome</keyword>
<dbReference type="GO" id="GO:0030488">
    <property type="term" value="P:tRNA methylation"/>
    <property type="evidence" value="ECO:0007669"/>
    <property type="project" value="TreeGrafter"/>
</dbReference>
<feature type="repeat" description="WD" evidence="7">
    <location>
        <begin position="824"/>
        <end position="855"/>
    </location>
</feature>
<dbReference type="PROSITE" id="PS50082">
    <property type="entry name" value="WD_REPEATS_2"/>
    <property type="match status" value="2"/>
</dbReference>
<dbReference type="InParanoid" id="K1WLV4"/>
<proteinExistence type="inferred from homology"/>
<evidence type="ECO:0000313" key="10">
    <source>
        <dbReference type="Proteomes" id="UP000006753"/>
    </source>
</evidence>
<keyword evidence="3 7" id="KW-0853">WD repeat</keyword>
<dbReference type="Gene3D" id="2.130.10.10">
    <property type="entry name" value="YVTN repeat-like/Quinoprotein amine dehydrogenase"/>
    <property type="match status" value="3"/>
</dbReference>
<keyword evidence="2" id="KW-0963">Cytoplasm</keyword>
<name>K1WLV4_MARBU</name>
<dbReference type="PANTHER" id="PTHR14344:SF3">
    <property type="entry name" value="WD REPEAT-CONTAINING PROTEIN 6"/>
    <property type="match status" value="1"/>
</dbReference>
<dbReference type="Pfam" id="PF00400">
    <property type="entry name" value="WD40"/>
    <property type="match status" value="2"/>
</dbReference>
<keyword evidence="4" id="KW-0819">tRNA processing</keyword>
<keyword evidence="5" id="KW-0677">Repeat</keyword>
<reference evidence="9 10" key="1">
    <citation type="journal article" date="2012" name="BMC Genomics">
        <title>Sequencing the genome of Marssonina brunnea reveals fungus-poplar co-evolution.</title>
        <authorList>
            <person name="Zhu S."/>
            <person name="Cao Y.-Z."/>
            <person name="Jiang C."/>
            <person name="Tan B.-Y."/>
            <person name="Wang Z."/>
            <person name="Feng S."/>
            <person name="Zhang L."/>
            <person name="Su X.-H."/>
            <person name="Brejova B."/>
            <person name="Vinar T."/>
            <person name="Xu M."/>
            <person name="Wang M.-X."/>
            <person name="Zhang S.-G."/>
            <person name="Huang M.-R."/>
            <person name="Wu R."/>
            <person name="Zhou Y."/>
        </authorList>
    </citation>
    <scope>NUCLEOTIDE SEQUENCE [LARGE SCALE GENOMIC DNA]</scope>
    <source>
        <strain evidence="9 10">MB_m1</strain>
    </source>
</reference>
<protein>
    <submittedName>
        <fullName evidence="9">WD domain-containing protein</fullName>
    </submittedName>
</protein>
<dbReference type="GO" id="GO:0005737">
    <property type="term" value="C:cytoplasm"/>
    <property type="evidence" value="ECO:0007669"/>
    <property type="project" value="UniProtKB-SubCell"/>
</dbReference>
<dbReference type="InterPro" id="IPR015943">
    <property type="entry name" value="WD40/YVTN_repeat-like_dom_sf"/>
</dbReference>
<dbReference type="HOGENOM" id="CLU_002615_1_0_1"/>
<evidence type="ECO:0000256" key="3">
    <source>
        <dbReference type="ARBA" id="ARBA00022574"/>
    </source>
</evidence>
<evidence type="ECO:0000256" key="8">
    <source>
        <dbReference type="SAM" id="MobiDB-lite"/>
    </source>
</evidence>
<dbReference type="eggNOG" id="KOG0974">
    <property type="taxonomic scope" value="Eukaryota"/>
</dbReference>
<dbReference type="PANTHER" id="PTHR14344">
    <property type="entry name" value="WD REPEAT PROTEIN"/>
    <property type="match status" value="1"/>
</dbReference>
<dbReference type="InterPro" id="IPR019775">
    <property type="entry name" value="WD40_repeat_CS"/>
</dbReference>
<accession>K1WLV4</accession>
<comment type="similarity">
    <text evidence="6">Belongs to the WD repeat WDR6 family.</text>
</comment>
<dbReference type="InterPro" id="IPR036322">
    <property type="entry name" value="WD40_repeat_dom_sf"/>
</dbReference>
<dbReference type="STRING" id="1072389.K1WLV4"/>
<dbReference type="PROSITE" id="PS00678">
    <property type="entry name" value="WD_REPEATS_1"/>
    <property type="match status" value="1"/>
</dbReference>
<feature type="region of interest" description="Disordered" evidence="8">
    <location>
        <begin position="465"/>
        <end position="487"/>
    </location>
</feature>
<dbReference type="EMBL" id="JH921451">
    <property type="protein sequence ID" value="EKD13277.1"/>
    <property type="molecule type" value="Genomic_DNA"/>
</dbReference>
<dbReference type="KEGG" id="mbe:MBM_08720"/>
<dbReference type="SMART" id="SM00320">
    <property type="entry name" value="WD40"/>
    <property type="match status" value="9"/>
</dbReference>
<evidence type="ECO:0000313" key="9">
    <source>
        <dbReference type="EMBL" id="EKD13277.1"/>
    </source>
</evidence>
<dbReference type="PROSITE" id="PS50294">
    <property type="entry name" value="WD_REPEATS_REGION"/>
    <property type="match status" value="1"/>
</dbReference>
<feature type="repeat" description="WD" evidence="7">
    <location>
        <begin position="208"/>
        <end position="257"/>
    </location>
</feature>
<evidence type="ECO:0000256" key="6">
    <source>
        <dbReference type="ARBA" id="ARBA00038255"/>
    </source>
</evidence>
<dbReference type="OrthoDB" id="5594999at2759"/>
<dbReference type="OMA" id="IIVWSCF"/>
<gene>
    <name evidence="9" type="ORF">MBM_08720</name>
</gene>
<evidence type="ECO:0000256" key="1">
    <source>
        <dbReference type="ARBA" id="ARBA00004496"/>
    </source>
</evidence>
<evidence type="ECO:0000256" key="7">
    <source>
        <dbReference type="PROSITE-ProRule" id="PRU00221"/>
    </source>
</evidence>
<comment type="subcellular location">
    <subcellularLocation>
        <location evidence="1">Cytoplasm</location>
    </subcellularLocation>
</comment>
<dbReference type="SUPFAM" id="SSF50978">
    <property type="entry name" value="WD40 repeat-like"/>
    <property type="match status" value="4"/>
</dbReference>
<evidence type="ECO:0000256" key="4">
    <source>
        <dbReference type="ARBA" id="ARBA00022694"/>
    </source>
</evidence>
<evidence type="ECO:0000256" key="2">
    <source>
        <dbReference type="ARBA" id="ARBA00022490"/>
    </source>
</evidence>
<organism evidence="9 10">
    <name type="scientific">Marssonina brunnea f. sp. multigermtubi (strain MB_m1)</name>
    <name type="common">Marssonina leaf spot fungus</name>
    <dbReference type="NCBI Taxonomy" id="1072389"/>
    <lineage>
        <taxon>Eukaryota</taxon>
        <taxon>Fungi</taxon>
        <taxon>Dikarya</taxon>
        <taxon>Ascomycota</taxon>
        <taxon>Pezizomycotina</taxon>
        <taxon>Leotiomycetes</taxon>
        <taxon>Helotiales</taxon>
        <taxon>Drepanopezizaceae</taxon>
        <taxon>Drepanopeziza</taxon>
    </lineage>
</organism>
<evidence type="ECO:0000256" key="5">
    <source>
        <dbReference type="ARBA" id="ARBA00022737"/>
    </source>
</evidence>
<dbReference type="FunCoup" id="K1WLV4">
    <property type="interactions" value="566"/>
</dbReference>
<sequence>MTLHVRNLPRLISSQPEYILNPITALEFYRAESASLFILAGEGSILKIFDAETSKLLCLCEVFDGQAIHGITAAANRSDKLQVAIWGGSSLTLLDKDSFDQLLAQEVSSIVSSATPVADWILDIAISPDGEGCVLITAHNTVLLARPCPKETGYAVETLASPSRSILYSADIIWESPSRILVAAGTVFGEIIVWQCSTSGRSQVLFTFLGHEGSIFGLDISDRVTQSSGTVGRLLASCSDDRTIRVWNLATTTLISDSVASRALPIRETGFGEDSSSSTSQASDRCIATVMGHASRIWHVKFLLETDTSGTFATSVLSFGEDSTTQRWSLNLGGSLDVHVQGAKAMMRAKPLSTTAYTDGATKLSQLDTFAFHSGKSIWSTALCYPRGSEVLLVTGGADGKISKYNLSTKDTNSCHDILSSKIVGEERQIGSDMCSIDSSCSIDDVLPANEPTLPVVECAFTGVQPPPMPTGDRSRETNSSESKTTKLKKAKKAVKDGFNRYAFVSDKQVLATTNFGRVLLGNIESNIAWSEFILPDSVSQDLRSYTVVKGIPELGLVCLACANGKIYAYRQSPRLQFVADVEGKVADMFKVFNSATGSFELLVTTLTGHAATLFSVEKSDTTLQLSPKASCILPEKFIVTSAGRSNGFLILGARSGLLALYSTHSSEEAVNVWSPYNSSTADAITTVLHLPSSALAGNPASHFLTTDRTGSYSIFSCIPGSAEDGPKATVRCVHTGILPFGPLIEAAWFQGGDLFFCGFKSKSFIVWNESKQYEISNVDCGGAHRSYAYTPVGPVAGGHFVYTKASKLCFRSQPNPSHTITKPGGHGREIKASAVSSDGRLVATGAEDTAIRIWRYDGRSSRLDARLDCKAIVQGHTTGIQHLQWHGSNYLFSSGGAEEFFVWAVQSIPDFGIGVVREAECPDKSVDQDLRIMSFDVSGLPQSWSCCSDNSLLISLAYSDSTIRTYVYSQRAGFELLGLGRYKSTCLTQIRHLQIIDNRLCFLTAATDGNLTLWKSEVETRCSESSSPKPVRHAIVSSRKVHQNSVKSLDLVVKPKEIIIASGGDDNALGVSIYPIHALGDVTVRPSIFLLKSAQAAAITGISILSHKCDLSNAGSFRVMSSGNDQRVKQWDIQLNRAERSNKSTEYELQISKTGDVFTSVADVGDLSVLRNDGSGRRRVLVVGNGIEICPKNSSPPLSNEYCIQLRAKLGLDLLSTGSLPEPIDSRRILWGRGCEYGANASHRRDVYTVLRMCLFLAPTESECTTRYRNHLRPLFLFPSTLISTVSTGMQKALIVRMFRGPDHRAPTVLASYHSCGQLTVSVPMSKNRPDYSCTYVVVVKSNLQYAEPTFQSVAISVPSLKD</sequence>